<accession>A0A016RVC4</accession>
<dbReference type="AlphaFoldDB" id="A0A016RVC4"/>
<evidence type="ECO:0000256" key="2">
    <source>
        <dbReference type="SAM" id="Phobius"/>
    </source>
</evidence>
<organism evidence="3 4">
    <name type="scientific">Ancylostoma ceylanicum</name>
    <dbReference type="NCBI Taxonomy" id="53326"/>
    <lineage>
        <taxon>Eukaryota</taxon>
        <taxon>Metazoa</taxon>
        <taxon>Ecdysozoa</taxon>
        <taxon>Nematoda</taxon>
        <taxon>Chromadorea</taxon>
        <taxon>Rhabditida</taxon>
        <taxon>Rhabditina</taxon>
        <taxon>Rhabditomorpha</taxon>
        <taxon>Strongyloidea</taxon>
        <taxon>Ancylostomatidae</taxon>
        <taxon>Ancylostomatinae</taxon>
        <taxon>Ancylostoma</taxon>
    </lineage>
</organism>
<feature type="region of interest" description="Disordered" evidence="1">
    <location>
        <begin position="254"/>
        <end position="323"/>
    </location>
</feature>
<protein>
    <submittedName>
        <fullName evidence="3">Uncharacterized protein</fullName>
    </submittedName>
</protein>
<proteinExistence type="predicted"/>
<gene>
    <name evidence="3" type="primary">Acey_s0363.g3527</name>
    <name evidence="3" type="ORF">Y032_0363g3527</name>
</gene>
<name>A0A016RVC4_9BILA</name>
<keyword evidence="2" id="KW-0472">Membrane</keyword>
<reference evidence="4" key="1">
    <citation type="journal article" date="2015" name="Nat. Genet.">
        <title>The genome and transcriptome of the zoonotic hookworm Ancylostoma ceylanicum identify infection-specific gene families.</title>
        <authorList>
            <person name="Schwarz E.M."/>
            <person name="Hu Y."/>
            <person name="Antoshechkin I."/>
            <person name="Miller M.M."/>
            <person name="Sternberg P.W."/>
            <person name="Aroian R.V."/>
        </authorList>
    </citation>
    <scope>NUCLEOTIDE SEQUENCE</scope>
    <source>
        <strain evidence="4">HY135</strain>
    </source>
</reference>
<sequence length="323" mass="35371">MRWVHHCGRLCQHPETEIAPHDGCERSVEKPGSPSRTRLDFSTTKRQLTRSRRVFWRSGWNHSECCLRKESENQVRHQSYNVMQLAVAVFSAELMVVLRITLLVNITLFAAALVVACAKSSAPRQNAGNSQLVATGLMEPANRGPDTRQNASKGAAEAVNKDAPANKGVPDALQANQKKKSKDKSTAAQTTVPGPKTATTAKVNTPANQNAEAERKHVGERKRKTGLRKLSVEVLQRSRLSKLLSGGVALDKGLDKKKSKVKKTAGDAKPHGKTPSRSAERFPTYPEESDTLKGVQSIGNEEAQQEELKIMPTMPSEEPCPVE</sequence>
<keyword evidence="4" id="KW-1185">Reference proteome</keyword>
<evidence type="ECO:0000256" key="1">
    <source>
        <dbReference type="SAM" id="MobiDB-lite"/>
    </source>
</evidence>
<keyword evidence="2" id="KW-1133">Transmembrane helix</keyword>
<feature type="compositionally biased region" description="Polar residues" evidence="1">
    <location>
        <begin position="186"/>
        <end position="211"/>
    </location>
</feature>
<dbReference type="EMBL" id="JARK01001699">
    <property type="protein sequence ID" value="EYB82261.1"/>
    <property type="molecule type" value="Genomic_DNA"/>
</dbReference>
<dbReference type="Proteomes" id="UP000024635">
    <property type="component" value="Unassembled WGS sequence"/>
</dbReference>
<feature type="compositionally biased region" description="Polar residues" evidence="1">
    <location>
        <begin position="34"/>
        <end position="43"/>
    </location>
</feature>
<keyword evidence="2" id="KW-0812">Transmembrane</keyword>
<comment type="caution">
    <text evidence="3">The sequence shown here is derived from an EMBL/GenBank/DDBJ whole genome shotgun (WGS) entry which is preliminary data.</text>
</comment>
<feature type="region of interest" description="Disordered" evidence="1">
    <location>
        <begin position="22"/>
        <end position="43"/>
    </location>
</feature>
<evidence type="ECO:0000313" key="4">
    <source>
        <dbReference type="Proteomes" id="UP000024635"/>
    </source>
</evidence>
<feature type="transmembrane region" description="Helical" evidence="2">
    <location>
        <begin position="85"/>
        <end position="116"/>
    </location>
</feature>
<feature type="region of interest" description="Disordered" evidence="1">
    <location>
        <begin position="138"/>
        <end position="223"/>
    </location>
</feature>
<evidence type="ECO:0000313" key="3">
    <source>
        <dbReference type="EMBL" id="EYB82261.1"/>
    </source>
</evidence>